<gene>
    <name evidence="1" type="ORF">BN000_04707</name>
</gene>
<reference evidence="2" key="1">
    <citation type="submission" date="2015-05" db="EMBL/GenBank/DDBJ databases">
        <authorList>
            <person name="Urmite Genomes"/>
        </authorList>
    </citation>
    <scope>NUCLEOTIDE SEQUENCE [LARGE SCALE GENOMIC DNA]</scope>
    <source>
        <strain evidence="2">LF1</strain>
    </source>
</reference>
<keyword evidence="2" id="KW-1185">Reference proteome</keyword>
<proteinExistence type="predicted"/>
<evidence type="ECO:0000313" key="2">
    <source>
        <dbReference type="Proteomes" id="UP000199087"/>
    </source>
</evidence>
<accession>A0A0U1P3H6</accession>
<sequence length="103" mass="11820" precursor="true">MFRRVILFVVLLAILVTLIVIKVYPTASDHNRNSNDAVEYNTQEYKITNIKGDQYYGIGDNGTQIYFSAEKIVSDHKIQVNDMVICYFEKNDLGKGLVKVEKK</sequence>
<dbReference type="Proteomes" id="UP000199087">
    <property type="component" value="Unassembled WGS sequence"/>
</dbReference>
<organism evidence="1 2">
    <name type="scientific">Neobacillus massiliamazoniensis</name>
    <dbReference type="NCBI Taxonomy" id="1499688"/>
    <lineage>
        <taxon>Bacteria</taxon>
        <taxon>Bacillati</taxon>
        <taxon>Bacillota</taxon>
        <taxon>Bacilli</taxon>
        <taxon>Bacillales</taxon>
        <taxon>Bacillaceae</taxon>
        <taxon>Neobacillus</taxon>
    </lineage>
</organism>
<dbReference type="RefSeq" id="WP_090638816.1">
    <property type="nucleotide sequence ID" value="NZ_CVRB01000005.1"/>
</dbReference>
<name>A0A0U1P3H6_9BACI</name>
<dbReference type="OrthoDB" id="2877968at2"/>
<dbReference type="AlphaFoldDB" id="A0A0U1P3H6"/>
<dbReference type="EMBL" id="CVRB01000005">
    <property type="protein sequence ID" value="CRK84662.1"/>
    <property type="molecule type" value="Genomic_DNA"/>
</dbReference>
<evidence type="ECO:0000313" key="1">
    <source>
        <dbReference type="EMBL" id="CRK84662.1"/>
    </source>
</evidence>
<protein>
    <submittedName>
        <fullName evidence="1">YpuD</fullName>
    </submittedName>
</protein>